<keyword evidence="2" id="KW-0472">Membrane</keyword>
<dbReference type="Proteomes" id="UP000694904">
    <property type="component" value="Chromosome 4"/>
</dbReference>
<evidence type="ECO:0000256" key="1">
    <source>
        <dbReference type="SAM" id="MobiDB-lite"/>
    </source>
</evidence>
<reference evidence="3" key="2">
    <citation type="journal article" date="2016" name="G3 (Bethesda)">
        <title>Genome Evolution in Three Species of Cactophilic Drosophila.</title>
        <authorList>
            <person name="Sanchez-Flores A."/>
            <person name="Penazola F."/>
            <person name="Carpinteyro-Ponce J."/>
            <person name="Nazario-Yepiz N."/>
            <person name="Abreu-Goodger C."/>
            <person name="Machado C.A."/>
            <person name="Markow T.A."/>
        </authorList>
    </citation>
    <scope>NUCLEOTIDE SEQUENCE [LARGE SCALE GENOMIC DNA]</scope>
</reference>
<gene>
    <name evidence="4" type="primary">LOC108614185</name>
</gene>
<reference evidence="3" key="1">
    <citation type="journal article" date="1997" name="Nucleic Acids Res.">
        <title>tRNAscan-SE: a program for improved detection of transfer RNA genes in genomic sequence.</title>
        <authorList>
            <person name="Lowe T.M."/>
            <person name="Eddy S.R."/>
        </authorList>
    </citation>
    <scope>NUCLEOTIDE SEQUENCE [LARGE SCALE GENOMIC DNA]</scope>
</reference>
<reference evidence="4" key="3">
    <citation type="submission" date="2025-08" db="UniProtKB">
        <authorList>
            <consortium name="RefSeq"/>
        </authorList>
    </citation>
    <scope>IDENTIFICATION</scope>
    <source>
        <tissue evidence="4">Whole organism</tissue>
    </source>
</reference>
<dbReference type="GeneID" id="108614185"/>
<evidence type="ECO:0000313" key="3">
    <source>
        <dbReference type="Proteomes" id="UP000694904"/>
    </source>
</evidence>
<name>A0ABM1P8X7_DROAR</name>
<evidence type="ECO:0000313" key="4">
    <source>
        <dbReference type="RefSeq" id="XP_017863663.1"/>
    </source>
</evidence>
<sequence length="191" mass="22339">MWAFKTVIPFETAVKLHPQCRKWPTVCWLFLKIYGMFKYAILDQNRFFWIELGCIISCLLFIKWWLWLRNTKQRLEQAVIDERKLNQLHFEESLGELLLAAKLNADKQEEEQSDNLSMIDTARDSNSDMLVDTSTPRTETGNESQASSSSNCLCPTTRYIQTNKKKSAPIKRKHPVPETMAVPKKSPKWRL</sequence>
<organism evidence="3 4">
    <name type="scientific">Drosophila arizonae</name>
    <name type="common">Fruit fly</name>
    <dbReference type="NCBI Taxonomy" id="7263"/>
    <lineage>
        <taxon>Eukaryota</taxon>
        <taxon>Metazoa</taxon>
        <taxon>Ecdysozoa</taxon>
        <taxon>Arthropoda</taxon>
        <taxon>Hexapoda</taxon>
        <taxon>Insecta</taxon>
        <taxon>Pterygota</taxon>
        <taxon>Neoptera</taxon>
        <taxon>Endopterygota</taxon>
        <taxon>Diptera</taxon>
        <taxon>Brachycera</taxon>
        <taxon>Muscomorpha</taxon>
        <taxon>Ephydroidea</taxon>
        <taxon>Drosophilidae</taxon>
        <taxon>Drosophila</taxon>
    </lineage>
</organism>
<proteinExistence type="predicted"/>
<keyword evidence="2" id="KW-0812">Transmembrane</keyword>
<protein>
    <submittedName>
        <fullName evidence="4">Uncharacterized protein LOC108614185 isoform X1</fullName>
    </submittedName>
</protein>
<feature type="compositionally biased region" description="Basic residues" evidence="1">
    <location>
        <begin position="163"/>
        <end position="174"/>
    </location>
</feature>
<keyword evidence="2" id="KW-1133">Transmembrane helix</keyword>
<feature type="compositionally biased region" description="Polar residues" evidence="1">
    <location>
        <begin position="132"/>
        <end position="162"/>
    </location>
</feature>
<dbReference type="RefSeq" id="XP_017863663.1">
    <property type="nucleotide sequence ID" value="XM_018008174.1"/>
</dbReference>
<keyword evidence="3" id="KW-1185">Reference proteome</keyword>
<feature type="transmembrane region" description="Helical" evidence="2">
    <location>
        <begin position="47"/>
        <end position="66"/>
    </location>
</feature>
<accession>A0ABM1P8X7</accession>
<evidence type="ECO:0000256" key="2">
    <source>
        <dbReference type="SAM" id="Phobius"/>
    </source>
</evidence>
<feature type="region of interest" description="Disordered" evidence="1">
    <location>
        <begin position="127"/>
        <end position="191"/>
    </location>
</feature>